<evidence type="ECO:0000313" key="2">
    <source>
        <dbReference type="Proteomes" id="UP001597183"/>
    </source>
</evidence>
<dbReference type="RefSeq" id="WP_317796760.1">
    <property type="nucleotide sequence ID" value="NZ_AP028461.1"/>
</dbReference>
<gene>
    <name evidence="1" type="ORF">ACFQ5G_18900</name>
</gene>
<accession>A0ABW4ABG5</accession>
<proteinExistence type="predicted"/>
<dbReference type="EMBL" id="JBHTMK010000027">
    <property type="protein sequence ID" value="MFD1367427.1"/>
    <property type="molecule type" value="Genomic_DNA"/>
</dbReference>
<dbReference type="Proteomes" id="UP001597183">
    <property type="component" value="Unassembled WGS sequence"/>
</dbReference>
<reference evidence="2" key="1">
    <citation type="journal article" date="2019" name="Int. J. Syst. Evol. Microbiol.">
        <title>The Global Catalogue of Microorganisms (GCM) 10K type strain sequencing project: providing services to taxonomists for standard genome sequencing and annotation.</title>
        <authorList>
            <consortium name="The Broad Institute Genomics Platform"/>
            <consortium name="The Broad Institute Genome Sequencing Center for Infectious Disease"/>
            <person name="Wu L."/>
            <person name="Ma J."/>
        </authorList>
    </citation>
    <scope>NUCLEOTIDE SEQUENCE [LARGE SCALE GENOMIC DNA]</scope>
    <source>
        <strain evidence="2">CCM 7526</strain>
    </source>
</reference>
<keyword evidence="2" id="KW-1185">Reference proteome</keyword>
<protein>
    <submittedName>
        <fullName evidence="1">Uncharacterized protein</fullName>
    </submittedName>
</protein>
<evidence type="ECO:0000313" key="1">
    <source>
        <dbReference type="EMBL" id="MFD1367427.1"/>
    </source>
</evidence>
<comment type="caution">
    <text evidence="1">The sequence shown here is derived from an EMBL/GenBank/DDBJ whole genome shotgun (WGS) entry which is preliminary data.</text>
</comment>
<name>A0ABW4ABG5_9ACTN</name>
<sequence>MQGQFFSGLGGVITKLAKVWQAPLLKTLGDLASDFNGLLKTSVRPWARPASSRTFSGRSVASVTSSAGSAGLLVR</sequence>
<organism evidence="1 2">
    <name type="scientific">Actinoplanes sichuanensis</name>
    <dbReference type="NCBI Taxonomy" id="512349"/>
    <lineage>
        <taxon>Bacteria</taxon>
        <taxon>Bacillati</taxon>
        <taxon>Actinomycetota</taxon>
        <taxon>Actinomycetes</taxon>
        <taxon>Micromonosporales</taxon>
        <taxon>Micromonosporaceae</taxon>
        <taxon>Actinoplanes</taxon>
    </lineage>
</organism>